<name>A0A6H1U1H2_9CYAN</name>
<evidence type="ECO:0000313" key="4">
    <source>
        <dbReference type="Proteomes" id="UP000500857"/>
    </source>
</evidence>
<feature type="transmembrane region" description="Helical" evidence="2">
    <location>
        <begin position="98"/>
        <end position="116"/>
    </location>
</feature>
<feature type="coiled-coil region" evidence="1">
    <location>
        <begin position="165"/>
        <end position="222"/>
    </location>
</feature>
<keyword evidence="2" id="KW-1133">Transmembrane helix</keyword>
<keyword evidence="1" id="KW-0175">Coiled coil</keyword>
<proteinExistence type="predicted"/>
<keyword evidence="2" id="KW-0812">Transmembrane</keyword>
<keyword evidence="4" id="KW-1185">Reference proteome</keyword>
<evidence type="ECO:0000256" key="2">
    <source>
        <dbReference type="SAM" id="Phobius"/>
    </source>
</evidence>
<evidence type="ECO:0000313" key="3">
    <source>
        <dbReference type="EMBL" id="QIZ72296.1"/>
    </source>
</evidence>
<reference evidence="3 4" key="1">
    <citation type="submission" date="2020-04" db="EMBL/GenBank/DDBJ databases">
        <authorList>
            <person name="Basu S."/>
            <person name="Maruthanayagam V."/>
            <person name="Chakraborty S."/>
            <person name="Pramanik A."/>
            <person name="Mukherjee J."/>
            <person name="Brink B."/>
        </authorList>
    </citation>
    <scope>NUCLEOTIDE SEQUENCE [LARGE SCALE GENOMIC DNA]</scope>
    <source>
        <strain evidence="3 4">AP17</strain>
    </source>
</reference>
<dbReference type="KEGG" id="oxy:HCG48_18365"/>
<dbReference type="Proteomes" id="UP000500857">
    <property type="component" value="Chromosome"/>
</dbReference>
<dbReference type="AlphaFoldDB" id="A0A6H1U1H2"/>
<feature type="transmembrane region" description="Helical" evidence="2">
    <location>
        <begin position="38"/>
        <end position="59"/>
    </location>
</feature>
<evidence type="ECO:0000256" key="1">
    <source>
        <dbReference type="SAM" id="Coils"/>
    </source>
</evidence>
<organism evidence="3 4">
    <name type="scientific">Oxynema aestuarii AP17</name>
    <dbReference type="NCBI Taxonomy" id="2064643"/>
    <lineage>
        <taxon>Bacteria</taxon>
        <taxon>Bacillati</taxon>
        <taxon>Cyanobacteriota</taxon>
        <taxon>Cyanophyceae</taxon>
        <taxon>Oscillatoriophycideae</taxon>
        <taxon>Oscillatoriales</taxon>
        <taxon>Oscillatoriaceae</taxon>
        <taxon>Oxynema</taxon>
        <taxon>Oxynema aestuarii</taxon>
    </lineage>
</organism>
<accession>A0A6H1U1H2</accession>
<dbReference type="RefSeq" id="WP_168570445.1">
    <property type="nucleotide sequence ID" value="NZ_CP051167.1"/>
</dbReference>
<gene>
    <name evidence="3" type="ORF">HCG48_18365</name>
</gene>
<keyword evidence="2" id="KW-0472">Membrane</keyword>
<feature type="transmembrane region" description="Helical" evidence="2">
    <location>
        <begin position="12"/>
        <end position="32"/>
    </location>
</feature>
<sequence>MEYRGNPVNFGIFTVVLFVLILLVFAILQWLHVPVGSFLDWAIAGASFWWLLVVTTVPWNIHFAAKQVLDEGEQSQEKGIAVETKQLRYVQKIARRSLQIAIALHLLSALGFYFLAATGIGAIGYLSSGAALLLTGLRPAVRAYQYLATRLFNIGREFKYPREDIVELRDRVALLETATEDLENLLDGEQPNSLTANQHRALEALRHDLSRLASAHEDLRATNQADHDRLSREARNAIAQLSADSEFLDRVREIIRFFKNA</sequence>
<protein>
    <submittedName>
        <fullName evidence="3">Uncharacterized protein</fullName>
    </submittedName>
</protein>
<dbReference type="EMBL" id="CP051167">
    <property type="protein sequence ID" value="QIZ72296.1"/>
    <property type="molecule type" value="Genomic_DNA"/>
</dbReference>